<sequence length="210" mass="23797">IECMAYCSENHRQTCSTMETSPIESLRVIDCQTRTIIQAPPGCQYVALSYVWGPSTTPSKNTEAQNIPPTIQNEPKTISDAIHVTLKLGIRYLWIDRYCIDQSNKDEKHNTIRVMDLIYSNARLTIITTAGENPDYGLPGVRGTVRRVQPRLEVGEHCLVSTLPHPNMSVNNSTWASRGWTYQEGLLSKRRLVFTDHQILYECNGMHCAE</sequence>
<proteinExistence type="predicted"/>
<dbReference type="OrthoDB" id="5428863at2759"/>
<feature type="domain" description="Heterokaryon incompatibility" evidence="1">
    <location>
        <begin position="45"/>
        <end position="184"/>
    </location>
</feature>
<dbReference type="Proteomes" id="UP000235672">
    <property type="component" value="Unassembled WGS sequence"/>
</dbReference>
<evidence type="ECO:0000313" key="3">
    <source>
        <dbReference type="Proteomes" id="UP000235672"/>
    </source>
</evidence>
<accession>A0A2J6PS00</accession>
<reference evidence="2 3" key="1">
    <citation type="submission" date="2016-05" db="EMBL/GenBank/DDBJ databases">
        <title>A degradative enzymes factory behind the ericoid mycorrhizal symbiosis.</title>
        <authorList>
            <consortium name="DOE Joint Genome Institute"/>
            <person name="Martino E."/>
            <person name="Morin E."/>
            <person name="Grelet G."/>
            <person name="Kuo A."/>
            <person name="Kohler A."/>
            <person name="Daghino S."/>
            <person name="Barry K."/>
            <person name="Choi C."/>
            <person name="Cichocki N."/>
            <person name="Clum A."/>
            <person name="Copeland A."/>
            <person name="Hainaut M."/>
            <person name="Haridas S."/>
            <person name="Labutti K."/>
            <person name="Lindquist E."/>
            <person name="Lipzen A."/>
            <person name="Khouja H.-R."/>
            <person name="Murat C."/>
            <person name="Ohm R."/>
            <person name="Olson A."/>
            <person name="Spatafora J."/>
            <person name="Veneault-Fourrey C."/>
            <person name="Henrissat B."/>
            <person name="Grigoriev I."/>
            <person name="Martin F."/>
            <person name="Perotto S."/>
        </authorList>
    </citation>
    <scope>NUCLEOTIDE SEQUENCE [LARGE SCALE GENOMIC DNA]</scope>
    <source>
        <strain evidence="2 3">UAMH 7357</strain>
    </source>
</reference>
<gene>
    <name evidence="2" type="ORF">NA56DRAFT_529327</name>
</gene>
<feature type="non-terminal residue" evidence="2">
    <location>
        <position position="1"/>
    </location>
</feature>
<dbReference type="PANTHER" id="PTHR33112:SF1">
    <property type="entry name" value="HETEROKARYON INCOMPATIBILITY DOMAIN-CONTAINING PROTEIN"/>
    <property type="match status" value="1"/>
</dbReference>
<dbReference type="AlphaFoldDB" id="A0A2J6PS00"/>
<dbReference type="STRING" id="1745343.A0A2J6PS00"/>
<dbReference type="EMBL" id="KZ613503">
    <property type="protein sequence ID" value="PMD16818.1"/>
    <property type="molecule type" value="Genomic_DNA"/>
</dbReference>
<evidence type="ECO:0000259" key="1">
    <source>
        <dbReference type="Pfam" id="PF06985"/>
    </source>
</evidence>
<feature type="non-terminal residue" evidence="2">
    <location>
        <position position="210"/>
    </location>
</feature>
<dbReference type="Pfam" id="PF06985">
    <property type="entry name" value="HET"/>
    <property type="match status" value="1"/>
</dbReference>
<organism evidence="2 3">
    <name type="scientific">Hyaloscypha hepaticicola</name>
    <dbReference type="NCBI Taxonomy" id="2082293"/>
    <lineage>
        <taxon>Eukaryota</taxon>
        <taxon>Fungi</taxon>
        <taxon>Dikarya</taxon>
        <taxon>Ascomycota</taxon>
        <taxon>Pezizomycotina</taxon>
        <taxon>Leotiomycetes</taxon>
        <taxon>Helotiales</taxon>
        <taxon>Hyaloscyphaceae</taxon>
        <taxon>Hyaloscypha</taxon>
    </lineage>
</organism>
<dbReference type="PANTHER" id="PTHR33112">
    <property type="entry name" value="DOMAIN PROTEIN, PUTATIVE-RELATED"/>
    <property type="match status" value="1"/>
</dbReference>
<evidence type="ECO:0000313" key="2">
    <source>
        <dbReference type="EMBL" id="PMD16818.1"/>
    </source>
</evidence>
<protein>
    <submittedName>
        <fullName evidence="2">HET-domain-containing protein</fullName>
    </submittedName>
</protein>
<dbReference type="InterPro" id="IPR010730">
    <property type="entry name" value="HET"/>
</dbReference>
<keyword evidence="3" id="KW-1185">Reference proteome</keyword>
<name>A0A2J6PS00_9HELO</name>